<accession>A0AAN6RWM1</accession>
<dbReference type="EMBL" id="MU855350">
    <property type="protein sequence ID" value="KAK3905690.1"/>
    <property type="molecule type" value="Genomic_DNA"/>
</dbReference>
<dbReference type="AlphaFoldDB" id="A0AAN6RWM1"/>
<protein>
    <submittedName>
        <fullName evidence="1">Uncharacterized protein</fullName>
    </submittedName>
</protein>
<reference evidence="1" key="2">
    <citation type="submission" date="2023-05" db="EMBL/GenBank/DDBJ databases">
        <authorList>
            <consortium name="Lawrence Berkeley National Laboratory"/>
            <person name="Steindorff A."/>
            <person name="Hensen N."/>
            <person name="Bonometti L."/>
            <person name="Westerberg I."/>
            <person name="Brannstrom I.O."/>
            <person name="Guillou S."/>
            <person name="Cros-Aarteil S."/>
            <person name="Calhoun S."/>
            <person name="Haridas S."/>
            <person name="Kuo A."/>
            <person name="Mondo S."/>
            <person name="Pangilinan J."/>
            <person name="Riley R."/>
            <person name="Labutti K."/>
            <person name="Andreopoulos B."/>
            <person name="Lipzen A."/>
            <person name="Chen C."/>
            <person name="Yanf M."/>
            <person name="Daum C."/>
            <person name="Ng V."/>
            <person name="Clum A."/>
            <person name="Ohm R."/>
            <person name="Martin F."/>
            <person name="Silar P."/>
            <person name="Natvig D."/>
            <person name="Lalanne C."/>
            <person name="Gautier V."/>
            <person name="Ament-Velasquez S.L."/>
            <person name="Kruys A."/>
            <person name="Hutchinson M.I."/>
            <person name="Powell A.J."/>
            <person name="Barry K."/>
            <person name="Miller A.N."/>
            <person name="Grigoriev I.V."/>
            <person name="Debuchy R."/>
            <person name="Gladieux P."/>
            <person name="Thoren M.H."/>
            <person name="Johannesson H."/>
        </authorList>
    </citation>
    <scope>NUCLEOTIDE SEQUENCE</scope>
    <source>
        <strain evidence="1">CBS 103.79</strain>
    </source>
</reference>
<name>A0AAN6RWM1_9PEZI</name>
<proteinExistence type="predicted"/>
<keyword evidence="2" id="KW-1185">Reference proteome</keyword>
<gene>
    <name evidence="1" type="ORF">C8A05DRAFT_30506</name>
</gene>
<organism evidence="1 2">
    <name type="scientific">Staphylotrichum tortipilum</name>
    <dbReference type="NCBI Taxonomy" id="2831512"/>
    <lineage>
        <taxon>Eukaryota</taxon>
        <taxon>Fungi</taxon>
        <taxon>Dikarya</taxon>
        <taxon>Ascomycota</taxon>
        <taxon>Pezizomycotina</taxon>
        <taxon>Sordariomycetes</taxon>
        <taxon>Sordariomycetidae</taxon>
        <taxon>Sordariales</taxon>
        <taxon>Chaetomiaceae</taxon>
        <taxon>Staphylotrichum</taxon>
    </lineage>
</organism>
<evidence type="ECO:0000313" key="1">
    <source>
        <dbReference type="EMBL" id="KAK3905690.1"/>
    </source>
</evidence>
<sequence>MDDGHRAVTLAEWTARKDFLEYCRENDYSTPSCERASNLSLGPPPRFFARSLSECGFDLLDRDALLSSLRDEIEGTFSWEHVGPGCGWRWMVLDVDGEGVWANCSGEHVGERSFEEVWVGG</sequence>
<reference evidence="1" key="1">
    <citation type="journal article" date="2023" name="Mol. Phylogenet. Evol.">
        <title>Genome-scale phylogeny and comparative genomics of the fungal order Sordariales.</title>
        <authorList>
            <person name="Hensen N."/>
            <person name="Bonometti L."/>
            <person name="Westerberg I."/>
            <person name="Brannstrom I.O."/>
            <person name="Guillou S."/>
            <person name="Cros-Aarteil S."/>
            <person name="Calhoun S."/>
            <person name="Haridas S."/>
            <person name="Kuo A."/>
            <person name="Mondo S."/>
            <person name="Pangilinan J."/>
            <person name="Riley R."/>
            <person name="LaButti K."/>
            <person name="Andreopoulos B."/>
            <person name="Lipzen A."/>
            <person name="Chen C."/>
            <person name="Yan M."/>
            <person name="Daum C."/>
            <person name="Ng V."/>
            <person name="Clum A."/>
            <person name="Steindorff A."/>
            <person name="Ohm R.A."/>
            <person name="Martin F."/>
            <person name="Silar P."/>
            <person name="Natvig D.O."/>
            <person name="Lalanne C."/>
            <person name="Gautier V."/>
            <person name="Ament-Velasquez S.L."/>
            <person name="Kruys A."/>
            <person name="Hutchinson M.I."/>
            <person name="Powell A.J."/>
            <person name="Barry K."/>
            <person name="Miller A.N."/>
            <person name="Grigoriev I.V."/>
            <person name="Debuchy R."/>
            <person name="Gladieux P."/>
            <person name="Hiltunen Thoren M."/>
            <person name="Johannesson H."/>
        </authorList>
    </citation>
    <scope>NUCLEOTIDE SEQUENCE</scope>
    <source>
        <strain evidence="1">CBS 103.79</strain>
    </source>
</reference>
<evidence type="ECO:0000313" key="2">
    <source>
        <dbReference type="Proteomes" id="UP001303889"/>
    </source>
</evidence>
<dbReference type="Proteomes" id="UP001303889">
    <property type="component" value="Unassembled WGS sequence"/>
</dbReference>
<comment type="caution">
    <text evidence="1">The sequence shown here is derived from an EMBL/GenBank/DDBJ whole genome shotgun (WGS) entry which is preliminary data.</text>
</comment>